<feature type="chain" id="PRO_5041736512" evidence="1">
    <location>
        <begin position="33"/>
        <end position="195"/>
    </location>
</feature>
<sequence>MNINNIYKILIDMKNLMMGVMMFLTCTTTSMAQGFKEPEYIGQVSLVQSANSQVILEKEEAEMKTKTSGFGYIPIPGSSLLDKGKTFLRVKGESSPNKVAKGKVQFVVRVKDHNEDPKTTIGVFQFEAKKKERRFMLAEVGVLSGLKATTSFNTVAYEVEKFGESSFLVTISDAAPGEYGVTTTNFGHISTFSVK</sequence>
<dbReference type="EMBL" id="NMPZ01000008">
    <property type="protein sequence ID" value="OXL44259.1"/>
    <property type="molecule type" value="Genomic_DNA"/>
</dbReference>
<reference evidence="2 3" key="1">
    <citation type="submission" date="2017-07" db="EMBL/GenBank/DDBJ databases">
        <title>Draft genome sequence of Prevotella copri isolated from the gut of healthy adult Indian.</title>
        <authorList>
            <person name="Das B."/>
            <person name="Bag S."/>
            <person name="Ghosh T.S."/>
        </authorList>
    </citation>
    <scope>NUCLEOTIDE SEQUENCE [LARGE SCALE GENOMIC DNA]</scope>
    <source>
        <strain evidence="2 3">Indica</strain>
    </source>
</reference>
<evidence type="ECO:0000313" key="3">
    <source>
        <dbReference type="Proteomes" id="UP000215155"/>
    </source>
</evidence>
<organism evidence="2 3">
    <name type="scientific">Segatella copri</name>
    <dbReference type="NCBI Taxonomy" id="165179"/>
    <lineage>
        <taxon>Bacteria</taxon>
        <taxon>Pseudomonadati</taxon>
        <taxon>Bacteroidota</taxon>
        <taxon>Bacteroidia</taxon>
        <taxon>Bacteroidales</taxon>
        <taxon>Prevotellaceae</taxon>
        <taxon>Segatella</taxon>
    </lineage>
</organism>
<protein>
    <submittedName>
        <fullName evidence="2">Uncharacterized protein</fullName>
    </submittedName>
</protein>
<feature type="signal peptide" evidence="1">
    <location>
        <begin position="1"/>
        <end position="32"/>
    </location>
</feature>
<dbReference type="AlphaFoldDB" id="A0AA91TJZ0"/>
<keyword evidence="1" id="KW-0732">Signal</keyword>
<name>A0AA91TJZ0_9BACT</name>
<comment type="caution">
    <text evidence="2">The sequence shown here is derived from an EMBL/GenBank/DDBJ whole genome shotgun (WGS) entry which is preliminary data.</text>
</comment>
<proteinExistence type="predicted"/>
<dbReference type="Proteomes" id="UP000215155">
    <property type="component" value="Unassembled WGS sequence"/>
</dbReference>
<evidence type="ECO:0000256" key="1">
    <source>
        <dbReference type="SAM" id="SignalP"/>
    </source>
</evidence>
<accession>A0AA91TJZ0</accession>
<evidence type="ECO:0000313" key="2">
    <source>
        <dbReference type="EMBL" id="OXL44259.1"/>
    </source>
</evidence>
<gene>
    <name evidence="2" type="ORF">CFT61_06375</name>
</gene>